<dbReference type="PROSITE" id="PS50109">
    <property type="entry name" value="HIS_KIN"/>
    <property type="match status" value="1"/>
</dbReference>
<protein>
    <recommendedName>
        <fullName evidence="3">histidine kinase</fullName>
        <ecNumber evidence="3">2.7.13.3</ecNumber>
    </recommendedName>
</protein>
<evidence type="ECO:0000256" key="5">
    <source>
        <dbReference type="ARBA" id="ARBA00022679"/>
    </source>
</evidence>
<dbReference type="SMART" id="SM00304">
    <property type="entry name" value="HAMP"/>
    <property type="match status" value="1"/>
</dbReference>
<name>A0ABT4MWB8_GORRU</name>
<dbReference type="EC" id="2.7.13.3" evidence="3"/>
<evidence type="ECO:0000259" key="12">
    <source>
        <dbReference type="PROSITE" id="PS50109"/>
    </source>
</evidence>
<dbReference type="Gene3D" id="6.10.340.10">
    <property type="match status" value="1"/>
</dbReference>
<organism evidence="14 15">
    <name type="scientific">Gordonia rubripertincta</name>
    <name type="common">Rhodococcus corallinus</name>
    <dbReference type="NCBI Taxonomy" id="36822"/>
    <lineage>
        <taxon>Bacteria</taxon>
        <taxon>Bacillati</taxon>
        <taxon>Actinomycetota</taxon>
        <taxon>Actinomycetes</taxon>
        <taxon>Mycobacteriales</taxon>
        <taxon>Gordoniaceae</taxon>
        <taxon>Gordonia</taxon>
    </lineage>
</organism>
<keyword evidence="14" id="KW-0067">ATP-binding</keyword>
<dbReference type="GO" id="GO:0005524">
    <property type="term" value="F:ATP binding"/>
    <property type="evidence" value="ECO:0007669"/>
    <property type="project" value="UniProtKB-KW"/>
</dbReference>
<evidence type="ECO:0000256" key="7">
    <source>
        <dbReference type="ARBA" id="ARBA00022777"/>
    </source>
</evidence>
<evidence type="ECO:0000256" key="6">
    <source>
        <dbReference type="ARBA" id="ARBA00022692"/>
    </source>
</evidence>
<dbReference type="InterPro" id="IPR005467">
    <property type="entry name" value="His_kinase_dom"/>
</dbReference>
<dbReference type="EMBL" id="JAPWIE010000003">
    <property type="protein sequence ID" value="MCZ4550975.1"/>
    <property type="molecule type" value="Genomic_DNA"/>
</dbReference>
<keyword evidence="8 11" id="KW-1133">Transmembrane helix</keyword>
<evidence type="ECO:0000259" key="13">
    <source>
        <dbReference type="PROSITE" id="PS50885"/>
    </source>
</evidence>
<evidence type="ECO:0000313" key="14">
    <source>
        <dbReference type="EMBL" id="MCZ4550975.1"/>
    </source>
</evidence>
<comment type="caution">
    <text evidence="14">The sequence shown here is derived from an EMBL/GenBank/DDBJ whole genome shotgun (WGS) entry which is preliminary data.</text>
</comment>
<dbReference type="InterPro" id="IPR003660">
    <property type="entry name" value="HAMP_dom"/>
</dbReference>
<feature type="domain" description="Histidine kinase" evidence="12">
    <location>
        <begin position="241"/>
        <end position="453"/>
    </location>
</feature>
<dbReference type="SMART" id="SM00388">
    <property type="entry name" value="HisKA"/>
    <property type="match status" value="1"/>
</dbReference>
<keyword evidence="5" id="KW-0808">Transferase</keyword>
<dbReference type="PANTHER" id="PTHR45436">
    <property type="entry name" value="SENSOR HISTIDINE KINASE YKOH"/>
    <property type="match status" value="1"/>
</dbReference>
<feature type="transmembrane region" description="Helical" evidence="11">
    <location>
        <begin position="12"/>
        <end position="39"/>
    </location>
</feature>
<evidence type="ECO:0000256" key="9">
    <source>
        <dbReference type="ARBA" id="ARBA00023012"/>
    </source>
</evidence>
<comment type="subcellular location">
    <subcellularLocation>
        <location evidence="2">Cell membrane</location>
    </subcellularLocation>
</comment>
<dbReference type="Proteomes" id="UP001067235">
    <property type="component" value="Unassembled WGS sequence"/>
</dbReference>
<dbReference type="InterPro" id="IPR004358">
    <property type="entry name" value="Sig_transdc_His_kin-like_C"/>
</dbReference>
<dbReference type="InterPro" id="IPR050428">
    <property type="entry name" value="TCS_sensor_his_kinase"/>
</dbReference>
<dbReference type="SUPFAM" id="SSF55874">
    <property type="entry name" value="ATPase domain of HSP90 chaperone/DNA topoisomerase II/histidine kinase"/>
    <property type="match status" value="1"/>
</dbReference>
<dbReference type="SUPFAM" id="SSF47384">
    <property type="entry name" value="Homodimeric domain of signal transducing histidine kinase"/>
    <property type="match status" value="1"/>
</dbReference>
<evidence type="ECO:0000256" key="3">
    <source>
        <dbReference type="ARBA" id="ARBA00012438"/>
    </source>
</evidence>
<dbReference type="CDD" id="cd00082">
    <property type="entry name" value="HisKA"/>
    <property type="match status" value="1"/>
</dbReference>
<keyword evidence="14" id="KW-0547">Nucleotide-binding</keyword>
<evidence type="ECO:0000256" key="8">
    <source>
        <dbReference type="ARBA" id="ARBA00022989"/>
    </source>
</evidence>
<evidence type="ECO:0000256" key="4">
    <source>
        <dbReference type="ARBA" id="ARBA00022553"/>
    </source>
</evidence>
<dbReference type="CDD" id="cd06225">
    <property type="entry name" value="HAMP"/>
    <property type="match status" value="1"/>
</dbReference>
<keyword evidence="9" id="KW-0902">Two-component regulatory system</keyword>
<dbReference type="Pfam" id="PF00672">
    <property type="entry name" value="HAMP"/>
    <property type="match status" value="1"/>
</dbReference>
<evidence type="ECO:0000256" key="1">
    <source>
        <dbReference type="ARBA" id="ARBA00000085"/>
    </source>
</evidence>
<dbReference type="SUPFAM" id="SSF158472">
    <property type="entry name" value="HAMP domain-like"/>
    <property type="match status" value="1"/>
</dbReference>
<keyword evidence="6 11" id="KW-0812">Transmembrane</keyword>
<gene>
    <name evidence="14" type="ORF">O4213_13350</name>
</gene>
<evidence type="ECO:0000256" key="2">
    <source>
        <dbReference type="ARBA" id="ARBA00004236"/>
    </source>
</evidence>
<keyword evidence="15" id="KW-1185">Reference proteome</keyword>
<dbReference type="InterPro" id="IPR036890">
    <property type="entry name" value="HATPase_C_sf"/>
</dbReference>
<feature type="domain" description="HAMP" evidence="13">
    <location>
        <begin position="180"/>
        <end position="233"/>
    </location>
</feature>
<dbReference type="InterPro" id="IPR003594">
    <property type="entry name" value="HATPase_dom"/>
</dbReference>
<dbReference type="Gene3D" id="3.30.565.10">
    <property type="entry name" value="Histidine kinase-like ATPase, C-terminal domain"/>
    <property type="match status" value="1"/>
</dbReference>
<dbReference type="InterPro" id="IPR003661">
    <property type="entry name" value="HisK_dim/P_dom"/>
</dbReference>
<dbReference type="Gene3D" id="1.10.287.130">
    <property type="match status" value="1"/>
</dbReference>
<dbReference type="PROSITE" id="PS50885">
    <property type="entry name" value="HAMP"/>
    <property type="match status" value="1"/>
</dbReference>
<evidence type="ECO:0000256" key="11">
    <source>
        <dbReference type="SAM" id="Phobius"/>
    </source>
</evidence>
<feature type="transmembrane region" description="Helical" evidence="11">
    <location>
        <begin position="159"/>
        <end position="183"/>
    </location>
</feature>
<dbReference type="Pfam" id="PF00512">
    <property type="entry name" value="HisKA"/>
    <property type="match status" value="1"/>
</dbReference>
<keyword evidence="10 11" id="KW-0472">Membrane</keyword>
<keyword evidence="4" id="KW-0597">Phosphoprotein</keyword>
<dbReference type="SMART" id="SM00387">
    <property type="entry name" value="HATPase_c"/>
    <property type="match status" value="1"/>
</dbReference>
<accession>A0ABT4MWB8</accession>
<dbReference type="RefSeq" id="WP_301571584.1">
    <property type="nucleotide sequence ID" value="NZ_JAPWIE010000003.1"/>
</dbReference>
<dbReference type="PRINTS" id="PR00344">
    <property type="entry name" value="BCTRLSENSOR"/>
</dbReference>
<evidence type="ECO:0000256" key="10">
    <source>
        <dbReference type="ARBA" id="ARBA00023136"/>
    </source>
</evidence>
<dbReference type="InterPro" id="IPR036097">
    <property type="entry name" value="HisK_dim/P_sf"/>
</dbReference>
<reference evidence="14" key="1">
    <citation type="submission" date="2022-12" db="EMBL/GenBank/DDBJ databases">
        <authorList>
            <person name="Krivoruchko A.V."/>
            <person name="Elkin A."/>
        </authorList>
    </citation>
    <scope>NUCLEOTIDE SEQUENCE</scope>
    <source>
        <strain evidence="14">IEGM 1388</strain>
    </source>
</reference>
<dbReference type="Pfam" id="PF02518">
    <property type="entry name" value="HATPase_c"/>
    <property type="match status" value="1"/>
</dbReference>
<comment type="catalytic activity">
    <reaction evidence="1">
        <text>ATP + protein L-histidine = ADP + protein N-phospho-L-histidine.</text>
        <dbReference type="EC" id="2.7.13.3"/>
    </reaction>
</comment>
<dbReference type="PANTHER" id="PTHR45436:SF5">
    <property type="entry name" value="SENSOR HISTIDINE KINASE TRCS"/>
    <property type="match status" value="1"/>
</dbReference>
<proteinExistence type="predicted"/>
<evidence type="ECO:0000313" key="15">
    <source>
        <dbReference type="Proteomes" id="UP001067235"/>
    </source>
</evidence>
<sequence>MPDKSRRRLKSVRARITLIATAVVAVVLVVGGIAFVMILSASLRDSAESAADSEASRYETIVDQAGGPTQAAAALADIDGYAQLISAGRVVGATDELEGAAPLVTTNLDDPAAVTVVESDGDEGDRLVIVTKERDDGTVLVAGVDDETRADAVDATRTLLFFAVPVVVLLVGLTCAIVVGRALRPVERLRREAEQVTAADLGRRVEVPGSGDEIDRLASTLNGMLGRLETSQIRQRRFVSDASHELRSPISSLRQNAEVALSYPGKIPTPEFAATVKAESERMAGLVDGLLLLARADEATLRLTVRDIDLDDAALSEVGRVRAEAGELTVDGSMIGAARVSGDEAMLLRALRNLVDNAVRHAEGTVAISTQVVDGREPFALIVVEDDGAGVPEGDRERIFERFVRLDESRARDAGGTGLGLAIVAEIAAAHGGSVRVADSALGGARFEIRLPA</sequence>
<keyword evidence="7" id="KW-0418">Kinase</keyword>